<dbReference type="PANTHER" id="PTHR37490:SF2">
    <property type="match status" value="1"/>
</dbReference>
<reference evidence="2" key="2">
    <citation type="journal article" date="2023" name="IMA Fungus">
        <title>Comparative genomic study of the Penicillium genus elucidates a diverse pangenome and 15 lateral gene transfer events.</title>
        <authorList>
            <person name="Petersen C."/>
            <person name="Sorensen T."/>
            <person name="Nielsen M.R."/>
            <person name="Sondergaard T.E."/>
            <person name="Sorensen J.L."/>
            <person name="Fitzpatrick D.A."/>
            <person name="Frisvad J.C."/>
            <person name="Nielsen K.L."/>
        </authorList>
    </citation>
    <scope>NUCLEOTIDE SEQUENCE</scope>
    <source>
        <strain evidence="2">IBT 19713</strain>
    </source>
</reference>
<keyword evidence="3" id="KW-1185">Reference proteome</keyword>
<protein>
    <submittedName>
        <fullName evidence="2">Uncharacterized protein</fullName>
    </submittedName>
</protein>
<organism evidence="2 3">
    <name type="scientific">Penicillium chermesinum</name>
    <dbReference type="NCBI Taxonomy" id="63820"/>
    <lineage>
        <taxon>Eukaryota</taxon>
        <taxon>Fungi</taxon>
        <taxon>Dikarya</taxon>
        <taxon>Ascomycota</taxon>
        <taxon>Pezizomycotina</taxon>
        <taxon>Eurotiomycetes</taxon>
        <taxon>Eurotiomycetidae</taxon>
        <taxon>Eurotiales</taxon>
        <taxon>Aspergillaceae</taxon>
        <taxon>Penicillium</taxon>
    </lineage>
</organism>
<dbReference type="AlphaFoldDB" id="A0A9W9NNK7"/>
<reference evidence="2" key="1">
    <citation type="submission" date="2022-11" db="EMBL/GenBank/DDBJ databases">
        <authorList>
            <person name="Petersen C."/>
        </authorList>
    </citation>
    <scope>NUCLEOTIDE SEQUENCE</scope>
    <source>
        <strain evidence="2">IBT 19713</strain>
    </source>
</reference>
<dbReference type="InterPro" id="IPR021838">
    <property type="entry name" value="DUF3431"/>
</dbReference>
<evidence type="ECO:0000256" key="1">
    <source>
        <dbReference type="SAM" id="MobiDB-lite"/>
    </source>
</evidence>
<dbReference type="GeneID" id="83204417"/>
<proteinExistence type="predicted"/>
<name>A0A9W9NNK7_9EURO</name>
<feature type="region of interest" description="Disordered" evidence="1">
    <location>
        <begin position="118"/>
        <end position="144"/>
    </location>
</feature>
<gene>
    <name evidence="2" type="ORF">N7468_007818</name>
</gene>
<dbReference type="PANTHER" id="PTHR37490">
    <property type="entry name" value="EXPRESSED PROTEIN"/>
    <property type="match status" value="1"/>
</dbReference>
<evidence type="ECO:0000313" key="3">
    <source>
        <dbReference type="Proteomes" id="UP001150941"/>
    </source>
</evidence>
<accession>A0A9W9NNK7</accession>
<dbReference type="Proteomes" id="UP001150941">
    <property type="component" value="Unassembled WGS sequence"/>
</dbReference>
<dbReference type="OrthoDB" id="426718at2759"/>
<dbReference type="EMBL" id="JAPQKS010000006">
    <property type="protein sequence ID" value="KAJ5223276.1"/>
    <property type="molecule type" value="Genomic_DNA"/>
</dbReference>
<comment type="caution">
    <text evidence="2">The sequence shown here is derived from an EMBL/GenBank/DDBJ whole genome shotgun (WGS) entry which is preliminary data.</text>
</comment>
<feature type="non-terminal residue" evidence="2">
    <location>
        <position position="1"/>
    </location>
</feature>
<feature type="region of interest" description="Disordered" evidence="1">
    <location>
        <begin position="376"/>
        <end position="428"/>
    </location>
</feature>
<sequence>MRIPFRVAVAIALVGAIFVLKQHLNSIGEQWQSAKAQVANYVVNEDGAHIELVSGRVSSARYDPTPAPSKTWLEPTKPALPKPDFVPQQIPVDVPEPQPFDWYLDDYLEELQLELEMAQQEEEEEKKKKKEKQRTKPPRPTVSPMTDRVVVLGKMSWEDTDWLDEELPEWQHAVYTVNDPNADLTVQENKGKESNVYLQYIVDNYDKLPQYMVFLHAHQFSYHVEFEEQDNALSVKRLQLDYVKKVGYANLRCDWGPGCPNEVQPFRQLEGRTTEIAFAGAWIGIFNNTDIPYEVGTPCCAQFVVTREQVHARPLSDYQQYHRWLLETQLDDETSGRVFEYLWHIIFGQDAISCPEKELCYWNLYGIDISEPVDDLDFDGSSGNPPPISSDVENGPQRSGTDDNDPTSDTTFDDVSKPEDPPATNNPA</sequence>
<dbReference type="RefSeq" id="XP_058327459.1">
    <property type="nucleotide sequence ID" value="XM_058477114.1"/>
</dbReference>
<dbReference type="Pfam" id="PF11913">
    <property type="entry name" value="DUF3431"/>
    <property type="match status" value="1"/>
</dbReference>
<evidence type="ECO:0000313" key="2">
    <source>
        <dbReference type="EMBL" id="KAJ5223276.1"/>
    </source>
</evidence>
<feature type="compositionally biased region" description="Basic residues" evidence="1">
    <location>
        <begin position="127"/>
        <end position="137"/>
    </location>
</feature>